<dbReference type="Proteomes" id="UP000622797">
    <property type="component" value="Unassembled WGS sequence"/>
</dbReference>
<comment type="similarity">
    <text evidence="1">Belongs to the actin family.</text>
</comment>
<reference evidence="2" key="2">
    <citation type="submission" date="2020-05" db="EMBL/GenBank/DDBJ databases">
        <authorList>
            <person name="Kim H.-S."/>
            <person name="Proctor R.H."/>
            <person name="Brown D.W."/>
        </authorList>
    </citation>
    <scope>NUCLEOTIDE SEQUENCE</scope>
    <source>
        <strain evidence="2">NRRL 20472</strain>
    </source>
</reference>
<reference evidence="2" key="1">
    <citation type="journal article" date="2020" name="BMC Genomics">
        <title>Correction to: Identification and distribution of gene clusters required for synthesis of sphingolipid metabolism inhibitors in diverse species of the filamentous fungus Fusarium.</title>
        <authorList>
            <person name="Kim H.S."/>
            <person name="Lohmar J.M."/>
            <person name="Busman M."/>
            <person name="Brown D.W."/>
            <person name="Naumann T.A."/>
            <person name="Divon H.H."/>
            <person name="Lysoe E."/>
            <person name="Uhlig S."/>
            <person name="Proctor R.H."/>
        </authorList>
    </citation>
    <scope>NUCLEOTIDE SEQUENCE</scope>
    <source>
        <strain evidence="2">NRRL 20472</strain>
    </source>
</reference>
<evidence type="ECO:0000256" key="1">
    <source>
        <dbReference type="RuleBase" id="RU000487"/>
    </source>
</evidence>
<proteinExistence type="inferred from homology"/>
<comment type="caution">
    <text evidence="2">The sequence shown here is derived from an EMBL/GenBank/DDBJ whole genome shotgun (WGS) entry which is preliminary data.</text>
</comment>
<protein>
    <recommendedName>
        <fullName evidence="4">Actin</fullName>
    </recommendedName>
</protein>
<dbReference type="SMART" id="SM00268">
    <property type="entry name" value="ACTIN"/>
    <property type="match status" value="1"/>
</dbReference>
<organism evidence="2 3">
    <name type="scientific">Fusarium sarcochroum</name>
    <dbReference type="NCBI Taxonomy" id="1208366"/>
    <lineage>
        <taxon>Eukaryota</taxon>
        <taxon>Fungi</taxon>
        <taxon>Dikarya</taxon>
        <taxon>Ascomycota</taxon>
        <taxon>Pezizomycotina</taxon>
        <taxon>Sordariomycetes</taxon>
        <taxon>Hypocreomycetidae</taxon>
        <taxon>Hypocreales</taxon>
        <taxon>Nectriaceae</taxon>
        <taxon>Fusarium</taxon>
        <taxon>Fusarium lateritium species complex</taxon>
    </lineage>
</organism>
<dbReference type="EMBL" id="JABEXW010000265">
    <property type="protein sequence ID" value="KAF4966870.1"/>
    <property type="molecule type" value="Genomic_DNA"/>
</dbReference>
<evidence type="ECO:0000313" key="2">
    <source>
        <dbReference type="EMBL" id="KAF4966870.1"/>
    </source>
</evidence>
<dbReference type="OrthoDB" id="408728at2759"/>
<gene>
    <name evidence="2" type="ORF">FSARC_5483</name>
</gene>
<dbReference type="AlphaFoldDB" id="A0A8H4TZ85"/>
<accession>A0A8H4TZ85</accession>
<name>A0A8H4TZ85_9HYPO</name>
<evidence type="ECO:0000313" key="3">
    <source>
        <dbReference type="Proteomes" id="UP000622797"/>
    </source>
</evidence>
<dbReference type="Pfam" id="PF00022">
    <property type="entry name" value="Actin"/>
    <property type="match status" value="1"/>
</dbReference>
<dbReference type="SUPFAM" id="SSF53067">
    <property type="entry name" value="Actin-like ATPase domain"/>
    <property type="match status" value="2"/>
</dbReference>
<evidence type="ECO:0008006" key="4">
    <source>
        <dbReference type="Google" id="ProtNLM"/>
    </source>
</evidence>
<keyword evidence="3" id="KW-1185">Reference proteome</keyword>
<dbReference type="PANTHER" id="PTHR11937">
    <property type="entry name" value="ACTIN"/>
    <property type="match status" value="1"/>
</dbReference>
<dbReference type="FunFam" id="3.30.420.40:FF:000058">
    <property type="entry name" value="Putative actin-related protein 5"/>
    <property type="match status" value="1"/>
</dbReference>
<dbReference type="FunFam" id="3.30.420.40:FF:000050">
    <property type="entry name" value="Actin, alpha skeletal muscle"/>
    <property type="match status" value="1"/>
</dbReference>
<dbReference type="PRINTS" id="PR00190">
    <property type="entry name" value="ACTIN"/>
</dbReference>
<dbReference type="Gene3D" id="3.30.420.40">
    <property type="match status" value="2"/>
</dbReference>
<dbReference type="InterPro" id="IPR043129">
    <property type="entry name" value="ATPase_NBD"/>
</dbReference>
<dbReference type="InterPro" id="IPR004000">
    <property type="entry name" value="Actin"/>
</dbReference>
<dbReference type="Gene3D" id="3.90.640.10">
    <property type="entry name" value="Actin, Chain A, domain 4"/>
    <property type="match status" value="1"/>
</dbReference>
<sequence>MDIEPSPVVLDNGSGNLRAGFAGQDSPDVFFSSLDRRAFYIGNEAQSRRSILSLVHPVTGGVVTNWDDMEVIWTYAFNQLSTLPGSQPVLISEAPLNPRPNREKMCETMFEKFDVPAFYVSIAAVLALYASGRGSGIVLDSGEGTTHVVPVYQGYTFPHAITRVGFSGCDLTDYMIRLLGERGLIFSSSGQRETVREMKESLCYVSIESQTSRDISPQQYNLPDGRVIDLSDECCKVPEALFNPQEMGINRAGIQHTVLDTINKCDIDVRKDFMSNIILSGGNTLFNGFPQRLRKEIQDTSSTRSKAVVVSALERDSFVWLGGSILASLSTFQHVWVTKQDYGENGFSTIFRRDP</sequence>